<keyword evidence="6" id="KW-1185">Reference proteome</keyword>
<evidence type="ECO:0000313" key="6">
    <source>
        <dbReference type="Proteomes" id="UP000295164"/>
    </source>
</evidence>
<dbReference type="Gene3D" id="3.40.50.2300">
    <property type="match status" value="1"/>
</dbReference>
<dbReference type="InterPro" id="IPR011006">
    <property type="entry name" value="CheY-like_superfamily"/>
</dbReference>
<accession>A0A4R4DXL7</accession>
<comment type="caution">
    <text evidence="5">The sequence shown here is derived from an EMBL/GenBank/DDBJ whole genome shotgun (WGS) entry which is preliminary data.</text>
</comment>
<dbReference type="PANTHER" id="PTHR45339:SF1">
    <property type="entry name" value="HYBRID SIGNAL TRANSDUCTION HISTIDINE KINASE J"/>
    <property type="match status" value="1"/>
</dbReference>
<name>A0A4R4DXL7_9BACT</name>
<dbReference type="Pfam" id="PF00072">
    <property type="entry name" value="Response_reg"/>
    <property type="match status" value="1"/>
</dbReference>
<dbReference type="RefSeq" id="WP_131853432.1">
    <property type="nucleotide sequence ID" value="NZ_SKFH01000034.1"/>
</dbReference>
<protein>
    <submittedName>
        <fullName evidence="5">Response regulator</fullName>
    </submittedName>
</protein>
<dbReference type="SUPFAM" id="SSF52172">
    <property type="entry name" value="CheY-like"/>
    <property type="match status" value="1"/>
</dbReference>
<dbReference type="InterPro" id="IPR001789">
    <property type="entry name" value="Sig_transdc_resp-reg_receiver"/>
</dbReference>
<dbReference type="EMBL" id="SKFH01000034">
    <property type="protein sequence ID" value="TCZ67491.1"/>
    <property type="molecule type" value="Genomic_DNA"/>
</dbReference>
<dbReference type="PROSITE" id="PS50110">
    <property type="entry name" value="RESPONSE_REGULATORY"/>
    <property type="match status" value="1"/>
</dbReference>
<gene>
    <name evidence="5" type="ORF">E0486_15540</name>
</gene>
<evidence type="ECO:0000256" key="3">
    <source>
        <dbReference type="PROSITE-ProRule" id="PRU00169"/>
    </source>
</evidence>
<proteinExistence type="predicted"/>
<evidence type="ECO:0000256" key="1">
    <source>
        <dbReference type="ARBA" id="ARBA00022553"/>
    </source>
</evidence>
<feature type="modified residue" description="4-aspartylphosphate" evidence="3">
    <location>
        <position position="52"/>
    </location>
</feature>
<keyword evidence="1 3" id="KW-0597">Phosphoprotein</keyword>
<reference evidence="5 6" key="1">
    <citation type="submission" date="2019-03" db="EMBL/GenBank/DDBJ databases">
        <authorList>
            <person name="Kim M.K.M."/>
        </authorList>
    </citation>
    <scope>NUCLEOTIDE SEQUENCE [LARGE SCALE GENOMIC DNA]</scope>
    <source>
        <strain evidence="5 6">17J68-15</strain>
    </source>
</reference>
<dbReference type="PANTHER" id="PTHR45339">
    <property type="entry name" value="HYBRID SIGNAL TRANSDUCTION HISTIDINE KINASE J"/>
    <property type="match status" value="1"/>
</dbReference>
<dbReference type="OrthoDB" id="9796457at2"/>
<evidence type="ECO:0000256" key="2">
    <source>
        <dbReference type="ARBA" id="ARBA00023012"/>
    </source>
</evidence>
<evidence type="ECO:0000259" key="4">
    <source>
        <dbReference type="PROSITE" id="PS50110"/>
    </source>
</evidence>
<organism evidence="5 6">
    <name type="scientific">Flaviaesturariibacter aridisoli</name>
    <dbReference type="NCBI Taxonomy" id="2545761"/>
    <lineage>
        <taxon>Bacteria</taxon>
        <taxon>Pseudomonadati</taxon>
        <taxon>Bacteroidota</taxon>
        <taxon>Chitinophagia</taxon>
        <taxon>Chitinophagales</taxon>
        <taxon>Chitinophagaceae</taxon>
        <taxon>Flaviaestuariibacter</taxon>
    </lineage>
</organism>
<sequence>MEILIIDDEPRNIFALRAVLQSKGYKVQAAASAPEGLERLRSGTAIGVVLLDMMMPEMDGTEALAQIRADRRLRELPVIAVTAQAMAGDRERMLEAGADEYISKPVDVDRLFSLLQQFQIKGA</sequence>
<feature type="domain" description="Response regulatory" evidence="4">
    <location>
        <begin position="2"/>
        <end position="119"/>
    </location>
</feature>
<dbReference type="SMART" id="SM00448">
    <property type="entry name" value="REC"/>
    <property type="match status" value="1"/>
</dbReference>
<dbReference type="GO" id="GO:0000160">
    <property type="term" value="P:phosphorelay signal transduction system"/>
    <property type="evidence" value="ECO:0007669"/>
    <property type="project" value="UniProtKB-KW"/>
</dbReference>
<evidence type="ECO:0000313" key="5">
    <source>
        <dbReference type="EMBL" id="TCZ67491.1"/>
    </source>
</evidence>
<dbReference type="AlphaFoldDB" id="A0A4R4DXL7"/>
<keyword evidence="2" id="KW-0902">Two-component regulatory system</keyword>
<dbReference type="Proteomes" id="UP000295164">
    <property type="component" value="Unassembled WGS sequence"/>
</dbReference>